<protein>
    <submittedName>
        <fullName evidence="4">Oxidoreductase</fullName>
    </submittedName>
</protein>
<dbReference type="GO" id="GO:0005829">
    <property type="term" value="C:cytosol"/>
    <property type="evidence" value="ECO:0007669"/>
    <property type="project" value="TreeGrafter"/>
</dbReference>
<accession>A0A9W6RC56</accession>
<organism evidence="4 5">
    <name type="scientific">Actinoallomurus iriomotensis</name>
    <dbReference type="NCBI Taxonomy" id="478107"/>
    <lineage>
        <taxon>Bacteria</taxon>
        <taxon>Bacillati</taxon>
        <taxon>Actinomycetota</taxon>
        <taxon>Actinomycetes</taxon>
        <taxon>Streptosporangiales</taxon>
        <taxon>Thermomonosporaceae</taxon>
        <taxon>Actinoallomurus</taxon>
    </lineage>
</organism>
<dbReference type="AlphaFoldDB" id="A0A9W6RC56"/>
<dbReference type="InterPro" id="IPR020843">
    <property type="entry name" value="ER"/>
</dbReference>
<dbReference type="InterPro" id="IPR013149">
    <property type="entry name" value="ADH-like_C"/>
</dbReference>
<dbReference type="InterPro" id="IPR036291">
    <property type="entry name" value="NAD(P)-bd_dom_sf"/>
</dbReference>
<gene>
    <name evidence="4" type="ORF">Airi01_011660</name>
</gene>
<dbReference type="Proteomes" id="UP001165135">
    <property type="component" value="Unassembled WGS sequence"/>
</dbReference>
<dbReference type="PANTHER" id="PTHR48106">
    <property type="entry name" value="QUINONE OXIDOREDUCTASE PIG3-RELATED"/>
    <property type="match status" value="1"/>
</dbReference>
<dbReference type="InterPro" id="IPR013154">
    <property type="entry name" value="ADH-like_N"/>
</dbReference>
<dbReference type="Pfam" id="PF08240">
    <property type="entry name" value="ADH_N"/>
    <property type="match status" value="1"/>
</dbReference>
<name>A0A9W6RC56_9ACTN</name>
<dbReference type="EMBL" id="BSTJ01000001">
    <property type="protein sequence ID" value="GLY72899.1"/>
    <property type="molecule type" value="Genomic_DNA"/>
</dbReference>
<dbReference type="InterPro" id="IPR011032">
    <property type="entry name" value="GroES-like_sf"/>
</dbReference>
<dbReference type="GO" id="GO:0003960">
    <property type="term" value="F:quinone reductase (NADPH) activity"/>
    <property type="evidence" value="ECO:0007669"/>
    <property type="project" value="TreeGrafter"/>
</dbReference>
<dbReference type="Gene3D" id="3.40.50.720">
    <property type="entry name" value="NAD(P)-binding Rossmann-like Domain"/>
    <property type="match status" value="1"/>
</dbReference>
<evidence type="ECO:0000313" key="5">
    <source>
        <dbReference type="Proteomes" id="UP001165135"/>
    </source>
</evidence>
<keyword evidence="2" id="KW-0560">Oxidoreductase</keyword>
<evidence type="ECO:0000259" key="3">
    <source>
        <dbReference type="SMART" id="SM00829"/>
    </source>
</evidence>
<dbReference type="RefSeq" id="WP_285618091.1">
    <property type="nucleotide sequence ID" value="NZ_BSTJ01000001.1"/>
</dbReference>
<keyword evidence="1" id="KW-0521">NADP</keyword>
<sequence length="307" mass="32093">MRRVCFRSYGGPEVLKTEDAQRPEPGEGELLVEVGAVGVTYPVVRLTRRPDVALPHVPGGDVVGRVVAAGPGLAERVGERVAALAFDGAYAELAVVPAMFAFPVPDAVDDAGAVGLVRGGQVALGALRAGAVHAGESVVVTGAAGGVGHLAVQLARELGAARVVAAVGDRAKAGFVRDLGADEAVTYDEEWGAPADVVVDGVGGDVQAAALRALAPLGRLVAYSGAGRPVDVNELRAHGRSVVGFAMRPFVAGRPEAYARQREELWDLYARERLIVGVHRTLPLEEAAEAHRIIERRENRGRVLLRP</sequence>
<dbReference type="Pfam" id="PF00107">
    <property type="entry name" value="ADH_zinc_N"/>
    <property type="match status" value="1"/>
</dbReference>
<dbReference type="SUPFAM" id="SSF51735">
    <property type="entry name" value="NAD(P)-binding Rossmann-fold domains"/>
    <property type="match status" value="1"/>
</dbReference>
<evidence type="ECO:0000256" key="2">
    <source>
        <dbReference type="ARBA" id="ARBA00023002"/>
    </source>
</evidence>
<dbReference type="SUPFAM" id="SSF50129">
    <property type="entry name" value="GroES-like"/>
    <property type="match status" value="1"/>
</dbReference>
<evidence type="ECO:0000313" key="4">
    <source>
        <dbReference type="EMBL" id="GLY72899.1"/>
    </source>
</evidence>
<feature type="domain" description="Enoyl reductase (ER)" evidence="3">
    <location>
        <begin position="10"/>
        <end position="305"/>
    </location>
</feature>
<dbReference type="PANTHER" id="PTHR48106:SF13">
    <property type="entry name" value="QUINONE OXIDOREDUCTASE-RELATED"/>
    <property type="match status" value="1"/>
</dbReference>
<dbReference type="GO" id="GO:0070402">
    <property type="term" value="F:NADPH binding"/>
    <property type="evidence" value="ECO:0007669"/>
    <property type="project" value="TreeGrafter"/>
</dbReference>
<dbReference type="GO" id="GO:0035925">
    <property type="term" value="F:mRNA 3'-UTR AU-rich region binding"/>
    <property type="evidence" value="ECO:0007669"/>
    <property type="project" value="TreeGrafter"/>
</dbReference>
<dbReference type="Gene3D" id="3.90.180.10">
    <property type="entry name" value="Medium-chain alcohol dehydrogenases, catalytic domain"/>
    <property type="match status" value="1"/>
</dbReference>
<proteinExistence type="predicted"/>
<comment type="caution">
    <text evidence="4">The sequence shown here is derived from an EMBL/GenBank/DDBJ whole genome shotgun (WGS) entry which is preliminary data.</text>
</comment>
<reference evidence="4" key="1">
    <citation type="submission" date="2023-03" db="EMBL/GenBank/DDBJ databases">
        <title>Actinoallomurus iriomotensis NBRC 103681.</title>
        <authorList>
            <person name="Ichikawa N."/>
            <person name="Sato H."/>
            <person name="Tonouchi N."/>
        </authorList>
    </citation>
    <scope>NUCLEOTIDE SEQUENCE</scope>
    <source>
        <strain evidence="4">NBRC 103681</strain>
    </source>
</reference>
<evidence type="ECO:0000256" key="1">
    <source>
        <dbReference type="ARBA" id="ARBA00022857"/>
    </source>
</evidence>
<dbReference type="SMART" id="SM00829">
    <property type="entry name" value="PKS_ER"/>
    <property type="match status" value="1"/>
</dbReference>